<feature type="coiled-coil region" evidence="1">
    <location>
        <begin position="229"/>
        <end position="260"/>
    </location>
</feature>
<evidence type="ECO:0000256" key="1">
    <source>
        <dbReference type="SAM" id="Coils"/>
    </source>
</evidence>
<dbReference type="RefSeq" id="WP_202855489.1">
    <property type="nucleotide sequence ID" value="NZ_JAEUGD010000020.1"/>
</dbReference>
<dbReference type="EMBL" id="JAEUGD010000020">
    <property type="protein sequence ID" value="MBL6445942.1"/>
    <property type="molecule type" value="Genomic_DNA"/>
</dbReference>
<organism evidence="2 3">
    <name type="scientific">Fulvivirga marina</name>
    <dbReference type="NCBI Taxonomy" id="2494733"/>
    <lineage>
        <taxon>Bacteria</taxon>
        <taxon>Pseudomonadati</taxon>
        <taxon>Bacteroidota</taxon>
        <taxon>Cytophagia</taxon>
        <taxon>Cytophagales</taxon>
        <taxon>Fulvivirgaceae</taxon>
        <taxon>Fulvivirga</taxon>
    </lineage>
</organism>
<comment type="caution">
    <text evidence="2">The sequence shown here is derived from an EMBL/GenBank/DDBJ whole genome shotgun (WGS) entry which is preliminary data.</text>
</comment>
<dbReference type="Gene3D" id="3.40.50.300">
    <property type="entry name" value="P-loop containing nucleotide triphosphate hydrolases"/>
    <property type="match status" value="1"/>
</dbReference>
<evidence type="ECO:0000313" key="2">
    <source>
        <dbReference type="EMBL" id="MBL6445942.1"/>
    </source>
</evidence>
<sequence length="1000" mass="115656">MNTELKDQYSKFKLIVESDFVELLCKKIDIQVSFLEKVAALQRKVARKDLKADQLVDGFRKTYTYKKALLDIVEPRFELLEKASFDDDFSAFNLHATNYIDSLAENVDLPQSLDRFKVQPDNSALLKFGKWWKRFFYAISKWPEKISNGFRKLFKKQLIPLKPWSHKVKLRNLTSYYLKERLSIELLELFTKLFVAFLRSSKVCWEIDSKIDQAFETFLHSENHIYEVDESLISRIDEAIAKLQKLKTELKEEADTIYEHVFDQYASAYEKAGTIEISNNRFNTRKNRKQHKLLKSQYVTLVSGWNNALFVLSDDWEIDLEIYVIIYSGLEEYYKTQENLKGRLNLVTTHKLNEIKSVLENTRTHLREHDEGQDLRVLIEQELSNLRGELTPVLLPETNNLILAQDFPALVNNLESETDRLIKGISTRRSVMKGVTYDQPIKTSSLSFVSPYELINFESWPYFQKTIKSVKLAIVDSLNDVQNDIIDIGQIAEFNLESALSLFDDEERSDDPAVIAAEGIERTIEKVGTISDNLNGLQRSIDEDLFQGLESFNKSLVKFTNNENIFDIRVRIAKGKALDRSTRFKEQLAHNIKNFLPTALIFIRTRYRKVAGFVKETSKKIGIAGLQKDISTELADFLVETEKSISKLPFVYQRLFRTEPLADINFFEGRKTELLQLNNAYNNWTKGRFASVVITGEKGSGVTTLLNFFLSDLTTGSMVCRFSVENHIETPAEIVSFFAEQFESKFDTFDDLVSFLNQKKRIVVLENIQKFYLKRVNGFGALRLFCELISLTSKYTFWVVGGTRYAWEYLQKTINLAEHFSYLIPLKDFDNQAIVNMINKRHKVSGYNVSFEPAPSDLNQRKFKKLSEAEQQASLRDSYFNNLNKIAKSNVSLALIYWLRSAKEITGNTIVIGSMKDIDFSFMNSLVPLKFYALANLLFHDGMTEEGFCKVTGYTSGKARAVLQPMFEDGIIVIQNNKYQINPLLYRQTVMMLKMKNIIH</sequence>
<dbReference type="Proteomes" id="UP000614216">
    <property type="component" value="Unassembled WGS sequence"/>
</dbReference>
<keyword evidence="1" id="KW-0175">Coiled coil</keyword>
<evidence type="ECO:0000313" key="3">
    <source>
        <dbReference type="Proteomes" id="UP000614216"/>
    </source>
</evidence>
<keyword evidence="2" id="KW-0547">Nucleotide-binding</keyword>
<protein>
    <submittedName>
        <fullName evidence="2">ATP-binding protein</fullName>
    </submittedName>
</protein>
<name>A0A937FVW6_9BACT</name>
<keyword evidence="3" id="KW-1185">Reference proteome</keyword>
<dbReference type="AlphaFoldDB" id="A0A937FVW6"/>
<accession>A0A937FVW6</accession>
<proteinExistence type="predicted"/>
<reference evidence="2" key="1">
    <citation type="submission" date="2021-01" db="EMBL/GenBank/DDBJ databases">
        <title>Fulvivirga kasyanovii gen. nov., sp nov., a novel member of the phylum Bacteroidetes isolated from seawater in a mussel farm.</title>
        <authorList>
            <person name="Zhao L.-H."/>
            <person name="Wang Z.-J."/>
        </authorList>
    </citation>
    <scope>NUCLEOTIDE SEQUENCE</scope>
    <source>
        <strain evidence="2">29W222</strain>
    </source>
</reference>
<dbReference type="GO" id="GO:0005524">
    <property type="term" value="F:ATP binding"/>
    <property type="evidence" value="ECO:0007669"/>
    <property type="project" value="UniProtKB-KW"/>
</dbReference>
<keyword evidence="2" id="KW-0067">ATP-binding</keyword>
<dbReference type="SUPFAM" id="SSF52540">
    <property type="entry name" value="P-loop containing nucleoside triphosphate hydrolases"/>
    <property type="match status" value="1"/>
</dbReference>
<gene>
    <name evidence="2" type="ORF">JMN32_06460</name>
</gene>
<dbReference type="InterPro" id="IPR027417">
    <property type="entry name" value="P-loop_NTPase"/>
</dbReference>